<evidence type="ECO:0008006" key="3">
    <source>
        <dbReference type="Google" id="ProtNLM"/>
    </source>
</evidence>
<protein>
    <recommendedName>
        <fullName evidence="3">Small secreted protein</fullName>
    </recommendedName>
</protein>
<sequence>MGKWSAGVVRASYMSRGVLIHSFQFLTYSVTMRALIFISSLSLLVSLTTAQTVSNTTHLTATALVTKNNNSAFECWQLTEPFKRSSVPGVSGTQVVTFANITNGAYTILPPRFDGGIHTAPAPQLVHFLSGVAHLTLLHDDKAEAWIVGGVGGLLFAVDTTGTGHITRYPSDQETVAFTGPFEGGKIPGHVVLADGPCIGQQTFI</sequence>
<dbReference type="EMBL" id="MCFA01000119">
    <property type="protein sequence ID" value="ORY06151.1"/>
    <property type="molecule type" value="Genomic_DNA"/>
</dbReference>
<dbReference type="OrthoDB" id="3223416at2759"/>
<gene>
    <name evidence="1" type="ORF">BCR34DRAFT_571545</name>
</gene>
<dbReference type="AlphaFoldDB" id="A0A1Y1Z7C7"/>
<evidence type="ECO:0000313" key="2">
    <source>
        <dbReference type="Proteomes" id="UP000193144"/>
    </source>
</evidence>
<name>A0A1Y1Z7C7_9PLEO</name>
<comment type="caution">
    <text evidence="1">The sequence shown here is derived from an EMBL/GenBank/DDBJ whole genome shotgun (WGS) entry which is preliminary data.</text>
</comment>
<reference evidence="1 2" key="1">
    <citation type="submission" date="2016-07" db="EMBL/GenBank/DDBJ databases">
        <title>Pervasive Adenine N6-methylation of Active Genes in Fungi.</title>
        <authorList>
            <consortium name="DOE Joint Genome Institute"/>
            <person name="Mondo S.J."/>
            <person name="Dannebaum R.O."/>
            <person name="Kuo R.C."/>
            <person name="Labutti K."/>
            <person name="Haridas S."/>
            <person name="Kuo A."/>
            <person name="Salamov A."/>
            <person name="Ahrendt S.R."/>
            <person name="Lipzen A."/>
            <person name="Sullivan W."/>
            <person name="Andreopoulos W.B."/>
            <person name="Clum A."/>
            <person name="Lindquist E."/>
            <person name="Daum C."/>
            <person name="Ramamoorthy G.K."/>
            <person name="Gryganskyi A."/>
            <person name="Culley D."/>
            <person name="Magnuson J.K."/>
            <person name="James T.Y."/>
            <person name="O'Malley M.A."/>
            <person name="Stajich J.E."/>
            <person name="Spatafora J.W."/>
            <person name="Visel A."/>
            <person name="Grigoriev I.V."/>
        </authorList>
    </citation>
    <scope>NUCLEOTIDE SEQUENCE [LARGE SCALE GENOMIC DNA]</scope>
    <source>
        <strain evidence="1 2">CBS 115471</strain>
    </source>
</reference>
<accession>A0A1Y1Z7C7</accession>
<evidence type="ECO:0000313" key="1">
    <source>
        <dbReference type="EMBL" id="ORY06151.1"/>
    </source>
</evidence>
<keyword evidence="2" id="KW-1185">Reference proteome</keyword>
<proteinExistence type="predicted"/>
<organism evidence="1 2">
    <name type="scientific">Clohesyomyces aquaticus</name>
    <dbReference type="NCBI Taxonomy" id="1231657"/>
    <lineage>
        <taxon>Eukaryota</taxon>
        <taxon>Fungi</taxon>
        <taxon>Dikarya</taxon>
        <taxon>Ascomycota</taxon>
        <taxon>Pezizomycotina</taxon>
        <taxon>Dothideomycetes</taxon>
        <taxon>Pleosporomycetidae</taxon>
        <taxon>Pleosporales</taxon>
        <taxon>Lindgomycetaceae</taxon>
        <taxon>Clohesyomyces</taxon>
    </lineage>
</organism>
<dbReference type="Proteomes" id="UP000193144">
    <property type="component" value="Unassembled WGS sequence"/>
</dbReference>